<dbReference type="PANTHER" id="PTHR47506:SF3">
    <property type="entry name" value="HTH-TYPE TRANSCRIPTIONAL REGULATOR LMRA"/>
    <property type="match status" value="1"/>
</dbReference>
<dbReference type="EMBL" id="CP113836">
    <property type="protein sequence ID" value="WAL65470.1"/>
    <property type="molecule type" value="Genomic_DNA"/>
</dbReference>
<dbReference type="SUPFAM" id="SSF46689">
    <property type="entry name" value="Homeodomain-like"/>
    <property type="match status" value="1"/>
</dbReference>
<evidence type="ECO:0000259" key="3">
    <source>
        <dbReference type="Pfam" id="PF21993"/>
    </source>
</evidence>
<proteinExistence type="predicted"/>
<dbReference type="InterPro" id="IPR054156">
    <property type="entry name" value="YxaF_TetR_C"/>
</dbReference>
<evidence type="ECO:0000256" key="2">
    <source>
        <dbReference type="ARBA" id="ARBA00023163"/>
    </source>
</evidence>
<keyword evidence="1" id="KW-0805">Transcription regulation</keyword>
<dbReference type="RefSeq" id="WP_268755624.1">
    <property type="nucleotide sequence ID" value="NZ_CP113836.1"/>
</dbReference>
<dbReference type="InterPro" id="IPR009057">
    <property type="entry name" value="Homeodomain-like_sf"/>
</dbReference>
<protein>
    <submittedName>
        <fullName evidence="4">TetR family transcriptional regulator C-terminal domain-containing protein</fullName>
    </submittedName>
</protein>
<keyword evidence="2" id="KW-0804">Transcription</keyword>
<evidence type="ECO:0000313" key="5">
    <source>
        <dbReference type="Proteomes" id="UP001163203"/>
    </source>
</evidence>
<sequence>MDVSPDASARAVRLAGRLFQERGYAAAGLAELVEEGGFPGKEELAVEALTTAGEYVAEALRELAVHAETPAYLVENYIALHEQMLVGSEYRQGCPIATVTLEMASESEPIRAAAEAVFERWTRTLAEYLEKHGREAEEAARLAEHIVVTVEGALLLARARQSAGPLQNATRTLIALVN</sequence>
<dbReference type="Proteomes" id="UP001163203">
    <property type="component" value="Chromosome"/>
</dbReference>
<organism evidence="4 5">
    <name type="scientific">Amycolatopsis cynarae</name>
    <dbReference type="NCBI Taxonomy" id="2995223"/>
    <lineage>
        <taxon>Bacteria</taxon>
        <taxon>Bacillati</taxon>
        <taxon>Actinomycetota</taxon>
        <taxon>Actinomycetes</taxon>
        <taxon>Pseudonocardiales</taxon>
        <taxon>Pseudonocardiaceae</taxon>
        <taxon>Amycolatopsis</taxon>
    </lineage>
</organism>
<evidence type="ECO:0000256" key="1">
    <source>
        <dbReference type="ARBA" id="ARBA00023015"/>
    </source>
</evidence>
<gene>
    <name evidence="4" type="ORF">ORV05_32040</name>
</gene>
<keyword evidence="5" id="KW-1185">Reference proteome</keyword>
<dbReference type="Gene3D" id="1.10.357.10">
    <property type="entry name" value="Tetracycline Repressor, domain 2"/>
    <property type="match status" value="1"/>
</dbReference>
<dbReference type="PANTHER" id="PTHR47506">
    <property type="entry name" value="TRANSCRIPTIONAL REGULATORY PROTEIN"/>
    <property type="match status" value="1"/>
</dbReference>
<feature type="domain" description="Transcriptional regulator LmrA/YxaF-like C-terminal" evidence="3">
    <location>
        <begin position="70"/>
        <end position="171"/>
    </location>
</feature>
<name>A0ABY7AZL7_9PSEU</name>
<dbReference type="Pfam" id="PF21993">
    <property type="entry name" value="TetR_C_13_2"/>
    <property type="match status" value="1"/>
</dbReference>
<dbReference type="SUPFAM" id="SSF48498">
    <property type="entry name" value="Tetracyclin repressor-like, C-terminal domain"/>
    <property type="match status" value="1"/>
</dbReference>
<dbReference type="InterPro" id="IPR036271">
    <property type="entry name" value="Tet_transcr_reg_TetR-rel_C_sf"/>
</dbReference>
<accession>A0ABY7AZL7</accession>
<reference evidence="4" key="1">
    <citation type="submission" date="2022-11" db="EMBL/GenBank/DDBJ databases">
        <authorList>
            <person name="Mo P."/>
        </authorList>
    </citation>
    <scope>NUCLEOTIDE SEQUENCE</scope>
    <source>
        <strain evidence="4">HUAS 11-8</strain>
    </source>
</reference>
<evidence type="ECO:0000313" key="4">
    <source>
        <dbReference type="EMBL" id="WAL65470.1"/>
    </source>
</evidence>